<dbReference type="PANTHER" id="PTHR48090">
    <property type="entry name" value="UNDECAPRENYL-PHOSPHATE 4-DEOXY-4-FORMAMIDO-L-ARABINOSE TRANSFERASE-RELATED"/>
    <property type="match status" value="1"/>
</dbReference>
<comment type="caution">
    <text evidence="2">The sequence shown here is derived from an EMBL/GenBank/DDBJ whole genome shotgun (WGS) entry which is preliminary data.</text>
</comment>
<organism evidence="2 3">
    <name type="scientific">Psychrobacillus lasiicapitis</name>
    <dbReference type="NCBI Taxonomy" id="1636719"/>
    <lineage>
        <taxon>Bacteria</taxon>
        <taxon>Bacillati</taxon>
        <taxon>Bacillota</taxon>
        <taxon>Bacilli</taxon>
        <taxon>Bacillales</taxon>
        <taxon>Bacillaceae</taxon>
        <taxon>Psychrobacillus</taxon>
    </lineage>
</organism>
<feature type="domain" description="Glycosyltransferase 2-like" evidence="1">
    <location>
        <begin position="6"/>
        <end position="165"/>
    </location>
</feature>
<dbReference type="AlphaFoldDB" id="A0A544T316"/>
<dbReference type="InterPro" id="IPR001173">
    <property type="entry name" value="Glyco_trans_2-like"/>
</dbReference>
<dbReference type="SUPFAM" id="SSF53448">
    <property type="entry name" value="Nucleotide-diphospho-sugar transferases"/>
    <property type="match status" value="1"/>
</dbReference>
<dbReference type="GO" id="GO:0016740">
    <property type="term" value="F:transferase activity"/>
    <property type="evidence" value="ECO:0007669"/>
    <property type="project" value="UniProtKB-KW"/>
</dbReference>
<accession>A0A544T316</accession>
<evidence type="ECO:0000259" key="1">
    <source>
        <dbReference type="Pfam" id="PF00535"/>
    </source>
</evidence>
<name>A0A544T316_9BACI</name>
<evidence type="ECO:0000313" key="2">
    <source>
        <dbReference type="EMBL" id="TQR11849.1"/>
    </source>
</evidence>
<dbReference type="Gene3D" id="3.90.550.10">
    <property type="entry name" value="Spore Coat Polysaccharide Biosynthesis Protein SpsA, Chain A"/>
    <property type="match status" value="1"/>
</dbReference>
<dbReference type="PANTHER" id="PTHR48090:SF7">
    <property type="entry name" value="RFBJ PROTEIN"/>
    <property type="match status" value="1"/>
</dbReference>
<protein>
    <submittedName>
        <fullName evidence="2">Glycosyltransferase family 2 protein</fullName>
    </submittedName>
</protein>
<dbReference type="InterPro" id="IPR050256">
    <property type="entry name" value="Glycosyltransferase_2"/>
</dbReference>
<dbReference type="RefSeq" id="WP_142539633.1">
    <property type="nucleotide sequence ID" value="NZ_BMIE01000001.1"/>
</dbReference>
<dbReference type="EMBL" id="VDGH01000008">
    <property type="protein sequence ID" value="TQR11849.1"/>
    <property type="molecule type" value="Genomic_DNA"/>
</dbReference>
<proteinExistence type="predicted"/>
<dbReference type="InterPro" id="IPR029044">
    <property type="entry name" value="Nucleotide-diphossugar_trans"/>
</dbReference>
<keyword evidence="3" id="KW-1185">Reference proteome</keyword>
<dbReference type="CDD" id="cd04179">
    <property type="entry name" value="DPM_DPG-synthase_like"/>
    <property type="match status" value="1"/>
</dbReference>
<dbReference type="Proteomes" id="UP000317316">
    <property type="component" value="Unassembled WGS sequence"/>
</dbReference>
<reference evidence="2 3" key="1">
    <citation type="submission" date="2019-05" db="EMBL/GenBank/DDBJ databases">
        <title>Psychrobacillus vulpis sp. nov., a new species isolated from feces of a red fox that inhabits in The Tablas de Daimiel Natural Park, Albacete, Spain.</title>
        <authorList>
            <person name="Rodriguez M."/>
            <person name="Reina J.C."/>
            <person name="Bejar V."/>
            <person name="Llamas I."/>
        </authorList>
    </citation>
    <scope>NUCLEOTIDE SEQUENCE [LARGE SCALE GENOMIC DNA]</scope>
    <source>
        <strain evidence="2 3">NEAU-3TGS17</strain>
    </source>
</reference>
<keyword evidence="2" id="KW-0808">Transferase</keyword>
<sequence length="245" mass="27723">MNDFLIIIPAFNEEENMLTVINTLKSLNSPFDIVIIDDGSTDQTATKAKECGAEIISHPTNLGYSAAIQTGFKYAKKKRYPYVIFFDGDGQHDSTNISDMMEAIQMENVDVVIGSRFLQKRNMKIGFSKMIAINFFQLIIYLTTNKRITDPTSGFKAYKANVYEKFTKSSEFFYDLPDSNFIIDILLRELIILEIPVNMFDRQNGKSKIHATGLKPVIYMAQTLLSILIVVIKKKGFIKVGGDLN</sequence>
<gene>
    <name evidence="2" type="ORF">FG382_14655</name>
</gene>
<dbReference type="OrthoDB" id="9810303at2"/>
<evidence type="ECO:0000313" key="3">
    <source>
        <dbReference type="Proteomes" id="UP000317316"/>
    </source>
</evidence>
<dbReference type="Pfam" id="PF00535">
    <property type="entry name" value="Glycos_transf_2"/>
    <property type="match status" value="1"/>
</dbReference>